<comment type="caution">
    <text evidence="1">The sequence shown here is derived from an EMBL/GenBank/DDBJ whole genome shotgun (WGS) entry which is preliminary data.</text>
</comment>
<keyword evidence="2" id="KW-1185">Reference proteome</keyword>
<organism evidence="1 2">
    <name type="scientific">Candidatus Endonucleibacter bathymodioli</name>
    <dbReference type="NCBI Taxonomy" id="539814"/>
    <lineage>
        <taxon>Bacteria</taxon>
        <taxon>Pseudomonadati</taxon>
        <taxon>Pseudomonadota</taxon>
        <taxon>Gammaproteobacteria</taxon>
        <taxon>Oceanospirillales</taxon>
        <taxon>Endozoicomonadaceae</taxon>
        <taxon>Candidatus Endonucleibacter</taxon>
    </lineage>
</organism>
<dbReference type="AlphaFoldDB" id="A0AA90SS24"/>
<dbReference type="Proteomes" id="UP001178148">
    <property type="component" value="Unassembled WGS sequence"/>
</dbReference>
<evidence type="ECO:0000313" key="1">
    <source>
        <dbReference type="EMBL" id="MDP0587909.1"/>
    </source>
</evidence>
<protein>
    <submittedName>
        <fullName evidence="1">Uncharacterized protein</fullName>
    </submittedName>
</protein>
<dbReference type="EMBL" id="JASXSV010000001">
    <property type="protein sequence ID" value="MDP0587909.1"/>
    <property type="molecule type" value="Genomic_DNA"/>
</dbReference>
<sequence>MQKTTTNGRWETDFDELRKEYQHLKDGPSLPTSQQSSLVIKNIDDFIDTTHQMKKQLESSNTTPMTFHRFLQKIDTYIDSEQARLDNHRSTMKSEDSVAMGTNL</sequence>
<gene>
    <name evidence="1" type="ORF">QS748_01340</name>
</gene>
<reference evidence="1 2" key="1">
    <citation type="journal article" date="2023" name="bioRxiv">
        <title>An intranuclear bacterial parasite of deep-sea mussels expresses apoptosis inhibitors acquired from its host.</title>
        <authorList>
            <person name="Gonzalez Porras M.A."/>
            <person name="Assie A."/>
            <person name="Tietjen M."/>
            <person name="Violette M."/>
            <person name="Kleiner M."/>
            <person name="Gruber-Vodicka H."/>
            <person name="Dubilier N."/>
            <person name="Leisch N."/>
        </authorList>
    </citation>
    <scope>NUCLEOTIDE SEQUENCE [LARGE SCALE GENOMIC DNA]</scope>
    <source>
        <strain evidence="1">IAP13</strain>
    </source>
</reference>
<name>A0AA90SS24_9GAMM</name>
<proteinExistence type="predicted"/>
<evidence type="ECO:0000313" key="2">
    <source>
        <dbReference type="Proteomes" id="UP001178148"/>
    </source>
</evidence>
<accession>A0AA90SS24</accession>